<dbReference type="GO" id="GO:0008408">
    <property type="term" value="F:3'-5' exonuclease activity"/>
    <property type="evidence" value="ECO:0007669"/>
    <property type="project" value="TreeGrafter"/>
</dbReference>
<evidence type="ECO:0000259" key="2">
    <source>
        <dbReference type="SMART" id="SM00479"/>
    </source>
</evidence>
<protein>
    <submittedName>
        <fullName evidence="3">3'-5' exonuclease</fullName>
    </submittedName>
</protein>
<name>A0A6I0F3H6_9FIRM</name>
<dbReference type="OrthoDB" id="9776650at2"/>
<keyword evidence="4" id="KW-1185">Reference proteome</keyword>
<gene>
    <name evidence="3" type="ORF">F9B85_06980</name>
</gene>
<dbReference type="PANTHER" id="PTHR30231">
    <property type="entry name" value="DNA POLYMERASE III SUBUNIT EPSILON"/>
    <property type="match status" value="1"/>
</dbReference>
<dbReference type="Proteomes" id="UP000468766">
    <property type="component" value="Unassembled WGS sequence"/>
</dbReference>
<dbReference type="InterPro" id="IPR006054">
    <property type="entry name" value="DnaQ"/>
</dbReference>
<reference evidence="3 4" key="1">
    <citation type="submission" date="2019-10" db="EMBL/GenBank/DDBJ databases">
        <title>Whole-genome sequence of the extremophile Heliorestis acidaminivorans DSM 24790.</title>
        <authorList>
            <person name="Kyndt J.A."/>
            <person name="Meyer T.E."/>
        </authorList>
    </citation>
    <scope>NUCLEOTIDE SEQUENCE [LARGE SCALE GENOMIC DNA]</scope>
    <source>
        <strain evidence="3 4">DSM 24790</strain>
    </source>
</reference>
<proteinExistence type="predicted"/>
<feature type="domain" description="Exonuclease" evidence="2">
    <location>
        <begin position="35"/>
        <end position="206"/>
    </location>
</feature>
<evidence type="ECO:0000313" key="4">
    <source>
        <dbReference type="Proteomes" id="UP000468766"/>
    </source>
</evidence>
<dbReference type="AlphaFoldDB" id="A0A6I0F3H6"/>
<dbReference type="GO" id="GO:0005829">
    <property type="term" value="C:cytosol"/>
    <property type="evidence" value="ECO:0007669"/>
    <property type="project" value="TreeGrafter"/>
</dbReference>
<accession>A0A6I0F3H6</accession>
<dbReference type="GO" id="GO:0003887">
    <property type="term" value="F:DNA-directed DNA polymerase activity"/>
    <property type="evidence" value="ECO:0007669"/>
    <property type="project" value="InterPro"/>
</dbReference>
<dbReference type="PANTHER" id="PTHR30231:SF41">
    <property type="entry name" value="DNA POLYMERASE III SUBUNIT EPSILON"/>
    <property type="match status" value="1"/>
</dbReference>
<dbReference type="InterPro" id="IPR036397">
    <property type="entry name" value="RNaseH_sf"/>
</dbReference>
<dbReference type="SMART" id="SM00479">
    <property type="entry name" value="EXOIII"/>
    <property type="match status" value="1"/>
</dbReference>
<dbReference type="GO" id="GO:0045004">
    <property type="term" value="P:DNA replication proofreading"/>
    <property type="evidence" value="ECO:0007669"/>
    <property type="project" value="TreeGrafter"/>
</dbReference>
<dbReference type="Pfam" id="PF00929">
    <property type="entry name" value="RNase_T"/>
    <property type="match status" value="1"/>
</dbReference>
<organism evidence="3 4">
    <name type="scientific">Heliorestis acidaminivorans</name>
    <dbReference type="NCBI Taxonomy" id="553427"/>
    <lineage>
        <taxon>Bacteria</taxon>
        <taxon>Bacillati</taxon>
        <taxon>Bacillota</taxon>
        <taxon>Clostridia</taxon>
        <taxon>Eubacteriales</taxon>
        <taxon>Heliobacteriaceae</taxon>
        <taxon>Heliorestis</taxon>
    </lineage>
</organism>
<dbReference type="FunFam" id="3.30.420.10:FF:000045">
    <property type="entry name" value="3'-5' exonuclease DinG"/>
    <property type="match status" value="1"/>
</dbReference>
<evidence type="ECO:0000313" key="3">
    <source>
        <dbReference type="EMBL" id="KAB2953001.1"/>
    </source>
</evidence>
<keyword evidence="1 3" id="KW-0378">Hydrolase</keyword>
<comment type="caution">
    <text evidence="3">The sequence shown here is derived from an EMBL/GenBank/DDBJ whole genome shotgun (WGS) entry which is preliminary data.</text>
</comment>
<dbReference type="InterPro" id="IPR013520">
    <property type="entry name" value="Ribonucl_H"/>
</dbReference>
<dbReference type="Gene3D" id="3.30.420.10">
    <property type="entry name" value="Ribonuclease H-like superfamily/Ribonuclease H"/>
    <property type="match status" value="1"/>
</dbReference>
<sequence>MGVRRGGVSLFWRKKRLNVEFNDQIALSTALEDLSFVVFDTETTGFNIFGEDRLIEIGAVHVQNLVVTDNSFRTYVDPKREIPQIIKDLTGIDSAMVANAPDSFTGVESFFRFTEDLKATCLVAHCLPFDLSVLKSELQRQDYEVKLPRGIDTLDLLRTLNRYGAHKDLADYAKECNTPVFERHRALGDALTAAHLFCALLHQLMERGCRSWGDLLFMADQHRRQIAMS</sequence>
<keyword evidence="1 3" id="KW-0269">Exonuclease</keyword>
<dbReference type="SUPFAM" id="SSF53098">
    <property type="entry name" value="Ribonuclease H-like"/>
    <property type="match status" value="1"/>
</dbReference>
<dbReference type="NCBIfam" id="TIGR00573">
    <property type="entry name" value="dnaq"/>
    <property type="match status" value="1"/>
</dbReference>
<dbReference type="CDD" id="cd06127">
    <property type="entry name" value="DEDDh"/>
    <property type="match status" value="1"/>
</dbReference>
<evidence type="ECO:0000256" key="1">
    <source>
        <dbReference type="ARBA" id="ARBA00022839"/>
    </source>
</evidence>
<keyword evidence="1 3" id="KW-0540">Nuclease</keyword>
<dbReference type="GO" id="GO:0003677">
    <property type="term" value="F:DNA binding"/>
    <property type="evidence" value="ECO:0007669"/>
    <property type="project" value="InterPro"/>
</dbReference>
<dbReference type="InterPro" id="IPR012337">
    <property type="entry name" value="RNaseH-like_sf"/>
</dbReference>
<dbReference type="EMBL" id="WBXO01000004">
    <property type="protein sequence ID" value="KAB2953001.1"/>
    <property type="molecule type" value="Genomic_DNA"/>
</dbReference>